<name>A0A518C762_9BACT</name>
<protein>
    <submittedName>
        <fullName evidence="1">Uncharacterized protein</fullName>
    </submittedName>
</protein>
<evidence type="ECO:0000313" key="2">
    <source>
        <dbReference type="Proteomes" id="UP000318626"/>
    </source>
</evidence>
<organism evidence="1 2">
    <name type="scientific">Bremerella volcania</name>
    <dbReference type="NCBI Taxonomy" id="2527984"/>
    <lineage>
        <taxon>Bacteria</taxon>
        <taxon>Pseudomonadati</taxon>
        <taxon>Planctomycetota</taxon>
        <taxon>Planctomycetia</taxon>
        <taxon>Pirellulales</taxon>
        <taxon>Pirellulaceae</taxon>
        <taxon>Bremerella</taxon>
    </lineage>
</organism>
<dbReference type="RefSeq" id="WP_144972147.1">
    <property type="nucleotide sequence ID" value="NZ_CP036289.1"/>
</dbReference>
<keyword evidence="2" id="KW-1185">Reference proteome</keyword>
<gene>
    <name evidence="1" type="ORF">Pan97_20810</name>
</gene>
<dbReference type="KEGG" id="bvo:Pan97_20810"/>
<evidence type="ECO:0000313" key="1">
    <source>
        <dbReference type="EMBL" id="QDU75060.1"/>
    </source>
</evidence>
<dbReference type="EMBL" id="CP036289">
    <property type="protein sequence ID" value="QDU75060.1"/>
    <property type="molecule type" value="Genomic_DNA"/>
</dbReference>
<dbReference type="AlphaFoldDB" id="A0A518C762"/>
<sequence length="130" mass="15071">MRSWLKSVALWWNDWVGDKEMENSIRQHLDQAGYYGRTAALSGVRLVAIERPGWVQIYRFEAKGRVRVDHEESDAPEPSPQYDQLFGLVLHDFRKSIMDVRVFTDPVPRRALFLRWSEGLIQLRGAAGLS</sequence>
<dbReference type="OrthoDB" id="274356at2"/>
<reference evidence="2" key="1">
    <citation type="submission" date="2019-02" db="EMBL/GenBank/DDBJ databases">
        <title>Deep-cultivation of Planctomycetes and their phenomic and genomic characterization uncovers novel biology.</title>
        <authorList>
            <person name="Wiegand S."/>
            <person name="Jogler M."/>
            <person name="Boedeker C."/>
            <person name="Pinto D."/>
            <person name="Vollmers J."/>
            <person name="Rivas-Marin E."/>
            <person name="Kohn T."/>
            <person name="Peeters S.H."/>
            <person name="Heuer A."/>
            <person name="Rast P."/>
            <person name="Oberbeckmann S."/>
            <person name="Bunk B."/>
            <person name="Jeske O."/>
            <person name="Meyerdierks A."/>
            <person name="Storesund J.E."/>
            <person name="Kallscheuer N."/>
            <person name="Luecker S."/>
            <person name="Lage O.M."/>
            <person name="Pohl T."/>
            <person name="Merkel B.J."/>
            <person name="Hornburger P."/>
            <person name="Mueller R.-W."/>
            <person name="Bruemmer F."/>
            <person name="Labrenz M."/>
            <person name="Spormann A.M."/>
            <person name="Op den Camp H."/>
            <person name="Overmann J."/>
            <person name="Amann R."/>
            <person name="Jetten M.S.M."/>
            <person name="Mascher T."/>
            <person name="Medema M.H."/>
            <person name="Devos D.P."/>
            <person name="Kaster A.-K."/>
            <person name="Ovreas L."/>
            <person name="Rohde M."/>
            <person name="Galperin M.Y."/>
            <person name="Jogler C."/>
        </authorList>
    </citation>
    <scope>NUCLEOTIDE SEQUENCE [LARGE SCALE GENOMIC DNA]</scope>
    <source>
        <strain evidence="2">Pan97</strain>
    </source>
</reference>
<proteinExistence type="predicted"/>
<dbReference type="Proteomes" id="UP000318626">
    <property type="component" value="Chromosome"/>
</dbReference>
<accession>A0A518C762</accession>